<evidence type="ECO:0000313" key="3">
    <source>
        <dbReference type="Proteomes" id="UP000582016"/>
    </source>
</evidence>
<sequence>MSANQHSSSNSDLDMIAISTVAAQLALDVHGQASLGDINRIVTRPLYLGTRERPSTVDQEFLRIWNDSQTKKDYDDFDPAVTTEASEGLKTVYRACLRALWTPPHKILSPLNELRYRPTPPPGMQASHAVFTPKFSRLFAELAVHPCWGGHSNRLVLAIQYTVKVRVDDRSPWPMAYGLPGHTKKCPALEALYGMFYDNRQEIPATASLQMMHLQARADQTEAPPSEFSDFLVFLRQIARMYPSSSYSNTYLDLPALPVTTKDLQILTKAVKRFHWDNIDWTDTPKAVFEAFERKGGLSDDQWPRNNRELKLFVRRTLVSSYNLIARERESYRFRYPNPAHETPSDNEVLPGDESGSESD</sequence>
<gene>
    <name evidence="2" type="ORF">FPHYL_9944</name>
</gene>
<dbReference type="OrthoDB" id="4754366at2759"/>
<evidence type="ECO:0000313" key="2">
    <source>
        <dbReference type="EMBL" id="KAF5548329.1"/>
    </source>
</evidence>
<dbReference type="AlphaFoldDB" id="A0A8H5J3U2"/>
<comment type="caution">
    <text evidence="2">The sequence shown here is derived from an EMBL/GenBank/DDBJ whole genome shotgun (WGS) entry which is preliminary data.</text>
</comment>
<name>A0A8H5J3U2_9HYPO</name>
<protein>
    <submittedName>
        <fullName evidence="2">Uncharacterized protein</fullName>
    </submittedName>
</protein>
<accession>A0A8H5J3U2</accession>
<evidence type="ECO:0000256" key="1">
    <source>
        <dbReference type="SAM" id="MobiDB-lite"/>
    </source>
</evidence>
<feature type="region of interest" description="Disordered" evidence="1">
    <location>
        <begin position="336"/>
        <end position="360"/>
    </location>
</feature>
<organism evidence="2 3">
    <name type="scientific">Fusarium phyllophilum</name>
    <dbReference type="NCBI Taxonomy" id="47803"/>
    <lineage>
        <taxon>Eukaryota</taxon>
        <taxon>Fungi</taxon>
        <taxon>Dikarya</taxon>
        <taxon>Ascomycota</taxon>
        <taxon>Pezizomycotina</taxon>
        <taxon>Sordariomycetes</taxon>
        <taxon>Hypocreomycetidae</taxon>
        <taxon>Hypocreales</taxon>
        <taxon>Nectriaceae</taxon>
        <taxon>Fusarium</taxon>
        <taxon>Fusarium fujikuroi species complex</taxon>
    </lineage>
</organism>
<dbReference type="Proteomes" id="UP000582016">
    <property type="component" value="Unassembled WGS sequence"/>
</dbReference>
<proteinExistence type="predicted"/>
<keyword evidence="3" id="KW-1185">Reference proteome</keyword>
<dbReference type="EMBL" id="JAAOAQ010000422">
    <property type="protein sequence ID" value="KAF5548329.1"/>
    <property type="molecule type" value="Genomic_DNA"/>
</dbReference>
<reference evidence="2 3" key="1">
    <citation type="submission" date="2020-05" db="EMBL/GenBank/DDBJ databases">
        <title>Identification and distribution of gene clusters putatively required for synthesis of sphingolipid metabolism inhibitors in phylogenetically diverse species of the filamentous fungus Fusarium.</title>
        <authorList>
            <person name="Kim H.-S."/>
            <person name="Busman M."/>
            <person name="Brown D.W."/>
            <person name="Divon H."/>
            <person name="Uhlig S."/>
            <person name="Proctor R.H."/>
        </authorList>
    </citation>
    <scope>NUCLEOTIDE SEQUENCE [LARGE SCALE GENOMIC DNA]</scope>
    <source>
        <strain evidence="2 3">NRRL 13617</strain>
    </source>
</reference>